<feature type="chain" id="PRO_5004030355" evidence="1">
    <location>
        <begin position="25"/>
        <end position="202"/>
    </location>
</feature>
<dbReference type="STRING" id="1244869.H261_15245"/>
<dbReference type="Proteomes" id="UP000011744">
    <property type="component" value="Unassembled WGS sequence"/>
</dbReference>
<accession>M2Z413</accession>
<name>M2Z413_9PROT</name>
<sequence>MRSLLAASVLALLLWSGLASPATAQGMGPEAVIRTFSDRLLDSMKGGAKLGFKGRADKMRPAVADAYDMPSMTRSTLGTAFAKLTPEEAARLAATYSAFSVATYASQFNEWNGERFDVGESRPSAGGTVIVPSWLVPKNGDPTQIDYVMRQDQGQWRVIDVLFEGTVSQVAVRRSEFGSLFRSKGFGGLIETIEKQTAALEK</sequence>
<feature type="signal peptide" evidence="1">
    <location>
        <begin position="1"/>
        <end position="24"/>
    </location>
</feature>
<reference evidence="2 3" key="1">
    <citation type="journal article" date="2014" name="Genome Announc.">
        <title>Draft Genome Sequence of Magnetospirillum sp. Strain SO-1, a Freshwater Magnetotactic Bacterium Isolated from the Ol'khovka River, Russia.</title>
        <authorList>
            <person name="Grouzdev D.S."/>
            <person name="Dziuba M.V."/>
            <person name="Sukhacheva M.S."/>
            <person name="Mardanov A.V."/>
            <person name="Beletskiy A.V."/>
            <person name="Kuznetsov B.B."/>
            <person name="Skryabin K.G."/>
        </authorList>
    </citation>
    <scope>NUCLEOTIDE SEQUENCE [LARGE SCALE GENOMIC DNA]</scope>
    <source>
        <strain evidence="2 3">SO-1</strain>
    </source>
</reference>
<evidence type="ECO:0000313" key="2">
    <source>
        <dbReference type="EMBL" id="EME69100.1"/>
    </source>
</evidence>
<dbReference type="PATRIC" id="fig|1244869.3.peg.3064"/>
<dbReference type="InterPro" id="IPR042245">
    <property type="entry name" value="Tgt2/MlaC_sf"/>
</dbReference>
<dbReference type="Pfam" id="PF05494">
    <property type="entry name" value="MlaC"/>
    <property type="match status" value="1"/>
</dbReference>
<organism evidence="2 3">
    <name type="scientific">Paramagnetospirillum caucaseum</name>
    <dbReference type="NCBI Taxonomy" id="1244869"/>
    <lineage>
        <taxon>Bacteria</taxon>
        <taxon>Pseudomonadati</taxon>
        <taxon>Pseudomonadota</taxon>
        <taxon>Alphaproteobacteria</taxon>
        <taxon>Rhodospirillales</taxon>
        <taxon>Magnetospirillaceae</taxon>
        <taxon>Paramagnetospirillum</taxon>
    </lineage>
</organism>
<dbReference type="Gene3D" id="3.10.450.710">
    <property type="entry name" value="Tgt2/MlaC"/>
    <property type="match status" value="1"/>
</dbReference>
<dbReference type="EMBL" id="AONQ01000043">
    <property type="protein sequence ID" value="EME69100.1"/>
    <property type="molecule type" value="Genomic_DNA"/>
</dbReference>
<keyword evidence="3" id="KW-1185">Reference proteome</keyword>
<gene>
    <name evidence="2" type="ORF">H261_15245</name>
</gene>
<comment type="caution">
    <text evidence="2">The sequence shown here is derived from an EMBL/GenBank/DDBJ whole genome shotgun (WGS) entry which is preliminary data.</text>
</comment>
<protein>
    <submittedName>
        <fullName evidence="2">ABC-type transport system protein</fullName>
    </submittedName>
</protein>
<keyword evidence="1" id="KW-0732">Signal</keyword>
<dbReference type="PANTHER" id="PTHR36573">
    <property type="entry name" value="INTERMEMBRANE PHOSPHOLIPID TRANSPORT SYSTEM BINDING PROTEIN MLAC"/>
    <property type="match status" value="1"/>
</dbReference>
<proteinExistence type="predicted"/>
<dbReference type="RefSeq" id="WP_008619156.1">
    <property type="nucleotide sequence ID" value="NZ_AONQ01000043.1"/>
</dbReference>
<dbReference type="InterPro" id="IPR017842">
    <property type="entry name" value="Hopanoid_biosyn-assoc_HpnM"/>
</dbReference>
<dbReference type="InterPro" id="IPR008869">
    <property type="entry name" value="MlaC/ttg2D"/>
</dbReference>
<dbReference type="eggNOG" id="COG2854">
    <property type="taxonomic scope" value="Bacteria"/>
</dbReference>
<dbReference type="AlphaFoldDB" id="M2Z413"/>
<evidence type="ECO:0000256" key="1">
    <source>
        <dbReference type="SAM" id="SignalP"/>
    </source>
</evidence>
<evidence type="ECO:0000313" key="3">
    <source>
        <dbReference type="Proteomes" id="UP000011744"/>
    </source>
</evidence>
<dbReference type="PANTHER" id="PTHR36573:SF1">
    <property type="entry name" value="INTERMEMBRANE PHOSPHOLIPID TRANSPORT SYSTEM BINDING PROTEIN MLAC"/>
    <property type="match status" value="1"/>
</dbReference>
<dbReference type="OrthoDB" id="7358716at2"/>
<dbReference type="NCBIfam" id="TIGR03481">
    <property type="entry name" value="HpnM"/>
    <property type="match status" value="1"/>
</dbReference>